<reference evidence="2" key="1">
    <citation type="submission" date="2016-07" db="EMBL/GenBank/DDBJ databases">
        <title>Phaeobacter portensis sp. nov., a tropodithietic acid producing bacterium isolated from a German harbor.</title>
        <authorList>
            <person name="Freese H.M."/>
            <person name="Bunk B."/>
            <person name="Breider S."/>
            <person name="Brinkhoff T."/>
        </authorList>
    </citation>
    <scope>NUCLEOTIDE SEQUENCE [LARGE SCALE GENOMIC DNA]</scope>
    <source>
        <strain evidence="2">P97</strain>
    </source>
</reference>
<keyword evidence="2" id="KW-1185">Reference proteome</keyword>
<sequence>MLSLVTDLCDALGVEACSVSLHWRAIMVQFAPCRRCRLVRFSGCFASNRHRRAGGFICDTQQTYTTYDVGWIPYATLRKNHFLRRLLRLHQPHG</sequence>
<dbReference type="EMBL" id="CP016364">
    <property type="protein sequence ID" value="APG47731.1"/>
    <property type="molecule type" value="Genomic_DNA"/>
</dbReference>
<accession>A0A1L3I6R9</accession>
<dbReference type="STRING" id="1844006.PhaeoP97_02337"/>
<gene>
    <name evidence="1" type="ORF">PhaeoP97_02337</name>
</gene>
<dbReference type="KEGG" id="php:PhaeoP97_02337"/>
<dbReference type="Proteomes" id="UP000183859">
    <property type="component" value="Chromosome"/>
</dbReference>
<proteinExistence type="predicted"/>
<name>A0A1L3I6R9_9RHOB</name>
<protein>
    <submittedName>
        <fullName evidence="1">Uncharacterized protein</fullName>
    </submittedName>
</protein>
<evidence type="ECO:0000313" key="1">
    <source>
        <dbReference type="EMBL" id="APG47731.1"/>
    </source>
</evidence>
<evidence type="ECO:0000313" key="2">
    <source>
        <dbReference type="Proteomes" id="UP000183859"/>
    </source>
</evidence>
<organism evidence="1 2">
    <name type="scientific">Phaeobacter porticola</name>
    <dbReference type="NCBI Taxonomy" id="1844006"/>
    <lineage>
        <taxon>Bacteria</taxon>
        <taxon>Pseudomonadati</taxon>
        <taxon>Pseudomonadota</taxon>
        <taxon>Alphaproteobacteria</taxon>
        <taxon>Rhodobacterales</taxon>
        <taxon>Roseobacteraceae</taxon>
        <taxon>Phaeobacter</taxon>
    </lineage>
</organism>
<dbReference type="AlphaFoldDB" id="A0A1L3I6R9"/>